<evidence type="ECO:0000256" key="9">
    <source>
        <dbReference type="ARBA" id="ARBA00023054"/>
    </source>
</evidence>
<dbReference type="SMART" id="SM00249">
    <property type="entry name" value="PHD"/>
    <property type="match status" value="3"/>
</dbReference>
<feature type="compositionally biased region" description="Low complexity" evidence="15">
    <location>
        <begin position="46"/>
        <end position="57"/>
    </location>
</feature>
<reference evidence="20" key="1">
    <citation type="submission" date="2025-08" db="UniProtKB">
        <authorList>
            <consortium name="RefSeq"/>
        </authorList>
    </citation>
    <scope>IDENTIFICATION</scope>
    <source>
        <tissue evidence="20">Whole sample</tissue>
    </source>
</reference>
<feature type="compositionally biased region" description="Basic and acidic residues" evidence="15">
    <location>
        <begin position="639"/>
        <end position="650"/>
    </location>
</feature>
<dbReference type="SMART" id="SM00297">
    <property type="entry name" value="BROMO"/>
    <property type="match status" value="1"/>
</dbReference>
<evidence type="ECO:0000313" key="20">
    <source>
        <dbReference type="RefSeq" id="XP_022313988.1"/>
    </source>
</evidence>
<dbReference type="GO" id="GO:0045944">
    <property type="term" value="P:positive regulation of transcription by RNA polymerase II"/>
    <property type="evidence" value="ECO:0007669"/>
    <property type="project" value="UniProtKB-ARBA"/>
</dbReference>
<feature type="region of interest" description="Disordered" evidence="15">
    <location>
        <begin position="1022"/>
        <end position="1068"/>
    </location>
</feature>
<dbReference type="KEGG" id="cvn:111118701"/>
<keyword evidence="7" id="KW-0156">Chromatin regulator</keyword>
<dbReference type="Pfam" id="PF15612">
    <property type="entry name" value="WHIM1"/>
    <property type="match status" value="1"/>
</dbReference>
<evidence type="ECO:0000256" key="11">
    <source>
        <dbReference type="ARBA" id="ARBA00023163"/>
    </source>
</evidence>
<keyword evidence="19" id="KW-1185">Reference proteome</keyword>
<feature type="region of interest" description="Disordered" evidence="15">
    <location>
        <begin position="1595"/>
        <end position="1628"/>
    </location>
</feature>
<dbReference type="Pfam" id="PF15613">
    <property type="entry name" value="WSD"/>
    <property type="match status" value="1"/>
</dbReference>
<dbReference type="InterPro" id="IPR028941">
    <property type="entry name" value="WHIM2_dom"/>
</dbReference>
<feature type="compositionally biased region" description="Basic and acidic residues" evidence="15">
    <location>
        <begin position="1036"/>
        <end position="1055"/>
    </location>
</feature>
<organism evidence="19 20">
    <name type="scientific">Crassostrea virginica</name>
    <name type="common">Eastern oyster</name>
    <dbReference type="NCBI Taxonomy" id="6565"/>
    <lineage>
        <taxon>Eukaryota</taxon>
        <taxon>Metazoa</taxon>
        <taxon>Spiralia</taxon>
        <taxon>Lophotrochozoa</taxon>
        <taxon>Mollusca</taxon>
        <taxon>Bivalvia</taxon>
        <taxon>Autobranchia</taxon>
        <taxon>Pteriomorphia</taxon>
        <taxon>Ostreida</taxon>
        <taxon>Ostreoidea</taxon>
        <taxon>Ostreidae</taxon>
        <taxon>Crassostrea</taxon>
    </lineage>
</organism>
<dbReference type="CDD" id="cd15560">
    <property type="entry name" value="PHD2_3_BPTF"/>
    <property type="match status" value="2"/>
</dbReference>
<dbReference type="GO" id="GO:0008270">
    <property type="term" value="F:zinc ion binding"/>
    <property type="evidence" value="ECO:0007669"/>
    <property type="project" value="UniProtKB-KW"/>
</dbReference>
<feature type="region of interest" description="Disordered" evidence="15">
    <location>
        <begin position="491"/>
        <end position="518"/>
    </location>
</feature>
<dbReference type="FunFam" id="3.30.40.10:FF:000048">
    <property type="entry name" value="nucleosome-remodeling factor subunit BPTF isoform X1"/>
    <property type="match status" value="1"/>
</dbReference>
<dbReference type="PROSITE" id="PS00633">
    <property type="entry name" value="BROMODOMAIN_1"/>
    <property type="match status" value="1"/>
</dbReference>
<dbReference type="CDD" id="cd15559">
    <property type="entry name" value="PHD1_BPTF"/>
    <property type="match status" value="1"/>
</dbReference>
<evidence type="ECO:0000256" key="4">
    <source>
        <dbReference type="ARBA" id="ARBA00022737"/>
    </source>
</evidence>
<dbReference type="InterPro" id="IPR001487">
    <property type="entry name" value="Bromodomain"/>
</dbReference>
<dbReference type="FunFam" id="3.30.40.10:FF:000036">
    <property type="entry name" value="nucleosome-remodeling factor subunit BPTF isoform X1"/>
    <property type="match status" value="1"/>
</dbReference>
<evidence type="ECO:0000256" key="7">
    <source>
        <dbReference type="ARBA" id="ARBA00022853"/>
    </source>
</evidence>
<dbReference type="InterPro" id="IPR038028">
    <property type="entry name" value="BPTF"/>
</dbReference>
<keyword evidence="5 14" id="KW-0863">Zinc-finger</keyword>
<protein>
    <submittedName>
        <fullName evidence="20">Nucleosome-remodeling factor subunit NURF301-like isoform X1</fullName>
    </submittedName>
</protein>
<dbReference type="Pfam" id="PF00628">
    <property type="entry name" value="PHD"/>
    <property type="match status" value="3"/>
</dbReference>
<dbReference type="Gene3D" id="1.20.920.10">
    <property type="entry name" value="Bromodomain-like"/>
    <property type="match status" value="1"/>
</dbReference>
<evidence type="ECO:0000256" key="5">
    <source>
        <dbReference type="ARBA" id="ARBA00022771"/>
    </source>
</evidence>
<evidence type="ECO:0000256" key="10">
    <source>
        <dbReference type="ARBA" id="ARBA00023117"/>
    </source>
</evidence>
<feature type="domain" description="PHD-type" evidence="17">
    <location>
        <begin position="2414"/>
        <end position="2481"/>
    </location>
</feature>
<dbReference type="CDD" id="cd05509">
    <property type="entry name" value="Bromo_gcn5_like"/>
    <property type="match status" value="1"/>
</dbReference>
<keyword evidence="9" id="KW-0175">Coiled coil</keyword>
<evidence type="ECO:0000256" key="14">
    <source>
        <dbReference type="PROSITE-ProRule" id="PRU00146"/>
    </source>
</evidence>
<feature type="region of interest" description="Disordered" evidence="15">
    <location>
        <begin position="1287"/>
        <end position="1355"/>
    </location>
</feature>
<feature type="region of interest" description="Disordered" evidence="15">
    <location>
        <begin position="1088"/>
        <end position="1149"/>
    </location>
</feature>
<dbReference type="GO" id="GO:0006338">
    <property type="term" value="P:chromatin remodeling"/>
    <property type="evidence" value="ECO:0007669"/>
    <property type="project" value="UniProtKB-ARBA"/>
</dbReference>
<comment type="subcellular location">
    <subcellularLocation>
        <location evidence="1">Nucleus</location>
    </subcellularLocation>
</comment>
<feature type="region of interest" description="Disordered" evidence="15">
    <location>
        <begin position="595"/>
        <end position="650"/>
    </location>
</feature>
<evidence type="ECO:0000259" key="18">
    <source>
        <dbReference type="PROSITE" id="PS50827"/>
    </source>
</evidence>
<dbReference type="GO" id="GO:0016589">
    <property type="term" value="C:NURF complex"/>
    <property type="evidence" value="ECO:0007669"/>
    <property type="project" value="InterPro"/>
</dbReference>
<dbReference type="InterPro" id="IPR019786">
    <property type="entry name" value="Zinc_finger_PHD-type_CS"/>
</dbReference>
<name>A0A8B8CDY9_CRAVI</name>
<evidence type="ECO:0000259" key="17">
    <source>
        <dbReference type="PROSITE" id="PS50016"/>
    </source>
</evidence>
<dbReference type="PROSITE" id="PS01359">
    <property type="entry name" value="ZF_PHD_1"/>
    <property type="match status" value="1"/>
</dbReference>
<dbReference type="InterPro" id="IPR018501">
    <property type="entry name" value="DDT_dom"/>
</dbReference>
<evidence type="ECO:0000256" key="13">
    <source>
        <dbReference type="PROSITE-ProRule" id="PRU00035"/>
    </source>
</evidence>
<dbReference type="Proteomes" id="UP000694844">
    <property type="component" value="Chromosome 2"/>
</dbReference>
<dbReference type="GeneID" id="111118701"/>
<evidence type="ECO:0000256" key="3">
    <source>
        <dbReference type="ARBA" id="ARBA00022723"/>
    </source>
</evidence>
<sequence length="2599" mass="289534">MSGRGRRARGRPPKTPLSSNRTNFLRKPKAYQARSEASSDPNSRCSTPVSTPGTPTRGRGRSRDAAQKGRNFINNLFDEDEASRSSMDPEEKSSDIADDVEPLEDESDSIYDESDSDYSDDSYSTQSSTGKRKLFFFRRPKTPELLDDKDIPQLDLPNSSNDLLIPTESLMMCLGVYEVIRHFRVILRLSPFTFEDFCAALLSDEVSTLLNETHMTLLRSLLREEDGNNTTFGPTDLKDSINVSLYFIDSMTWPELVRSYLDSDRLTENKEALQILDKCSDYPFVSFQERLKVLKVLTDLFLSTNSVREEIMNEGNIQYDDHCRACHKLGDLLCCETCSAVYHLACVEPPMEEVPEEDWVCTICKAHKVKGVTDCASEAEKSGLLCRQEPMGFDRHRRKYWFLCRRIVVENDNEAWYYSTQPQFEELLEVLDKNNYERDLVQTLLDFKEDIVKHMSITEELTNSHKGNRKSAIEIEIGQLKKTQTERAVKKLKEEEDRKAKELEEARQKEEEEMRKDSVVLPEGQEMNGDISENSNSEQSGFNSSVVEEMVISEENVVTATTSEVTSSQTLMSEAGKMETSVQQVVETVTTTTVKTISSTKVSSSDQAMDADSSDLTNQSQDEIVLQEKNGQDPNSELKSSEIKKVDKTPDGVKSTIMNVQSVCPNVTSTVLKVTDESPQKSPQTRTVLIVNRDGNRVTLAVSKQPITGTQGSESIDTVVTQNSTENTTVVSSSDARRIVTRSKTGSLTPKQFTDSVTSTTASVKTRSSDDVLVINKDGDITRVTRSKSALMMQQSVYFKLGMENNFKTYQNQYSSNPLALNKHQHNEERDKRRYLSHKFSLTQLSEFKWNGTLVGRKALVTNTLMMTVTQLENNIPSAFLHPHWPLHRQNWNNAVQLCRSPSDFGLALSILEACLKPVIFNPVWTEALGHSKLMKITSLDREEMKKREKEMKKRKDEEEESRGPLIWIKYTLGLKHQVWKQKGEEYRVTGGQGWLWVAKTRRSNSVSQDSVGLRNVARKLKARKRKADEEEEENRDVKAQEAGVKRVKEEKVDELKDEEDMEVDKKPVETVENSGNNEMKVDAVLSEKKEEEAGSIKTEDSKEETTTGERNVAIDIMNTSPVKPQKVPAVERSGKLKNDSAAAKESSLPPKADVDLINVSKGMNERTFYVKVTKPYAKLDSLLMKRLKQEEIEIKQRQALQQQINWKLKAQVKSEPVQVSTNVKQEVKTEESKAFADTSPADETPDLPSHPCYSYLCRSEEGSCYSCLCLQRQSQDEAMMNLAGNSQENASDAESDEEEEDEGEEEEDVDVEGDGKLSPQKSAQVKEEKVEVKKEEGEEESMDTSEADVKSVKSEPEVKLIKPVAITPTTTSAVKVTTSNSSAVVQLLAQKSGVKANQMTQAQLALRQAIDKMSVEELRSKMPPVRATNEPIKLVKFAKLGQRVPAKKKATLPSCHKFLTPSGKKTLFALEKFELRKLSRKGGKCETKAFNYNCKMNNVNWIYPCPRPVFRTAWRYRTQTCRSYGAVGVQLRILWACLRWDDLSVKPPAGGTNTISTETEITTKELLKRRDVGPHNLRSEFLVRKIVVPLGVPSQPKEKYTPQRSGLRERKRAESPKQTEPSVTEEWTPEEELELWEIKQFGEKLARQRAAIQEKSGTETVTVQQATSVNAAQLKAQLEQQLKQQRLALQQKRLLEAQGKIVSVTTNTPSLISATLNSAAGGTVIKTIGGTVGSSLLAGGTSILKTVQPKTLSALTGVATTSAGSPIRPVVKVQLPIRTGLQSSTGVTLAPKPGSVVVTAAQPSALTRLIVPISKPQLTPTKVNVIGNPALQTTPTRVIVPSSIQTPSSAAPKLQIRPTSSPGTQNLQIIQGPSGQLQVRGLMQGQQIIRLPDGRLQLLTLPQSGTTTQVASPSISSTPQTSLASTLVPPRGQLAIRPTSSVLVSTSTGLSALAGSTPTRIIVPSQALSSGGTLQIGNSTLQTKQLLAQSLATLGNVSSVEGTATVVRPATTIVQAMETPKLAASLSTPSPAVSGSNMAATLLSPLKLASGTRPILVSSVPTLPKQTSSISIAPPSTVLLPVKMSASVAGVTATPQLVTPAAQNIQQQVVLQSTPQAIVSTPRTTVAPSTPTSAAATKYAVTPQVVQQVVRQALMQNQTPEIQAKLLAMQRMMQSPSASIAPAVQPVIEKPPPVVVTTALPVPQPDPTAKPMTQEQREDRMRRAVCGAVLKSIVEKIEKKEKEEVRKVKKQELEEEKQKRLMVAKLHGTLYKHKEALKREILKKRSLMEKNLQQEIQFEVAEQLKKRQGQTPKRLESIPRPSNQTILTVQQHLTSGNKKPLIAPEQIVKPKRKKQKIISTGANKSLNPKSRLYCVCKQPYDDTKFYIGCDLCSNWFHGNCVNISEDMAKRIDSYVCEECKKQRETATEELYCLCRTPYDDTQFYIGCDRCQDWFHGRCVGVSQVEANHMDVYICPNCEKKEEVDPISQKILQEKDYENVRRLVKSMQSHKMAWPFLEPVDPSEVPDYYAVIKDPMDLQTLENNVVERKYLRLSDFVKDVTKVFDNCRLYNPADTPFYQCAEVLEAFFVQRLKTLKERI</sequence>
<keyword evidence="12" id="KW-0539">Nucleus</keyword>
<feature type="domain" description="Bromo" evidence="16">
    <location>
        <begin position="2508"/>
        <end position="2578"/>
    </location>
</feature>
<keyword evidence="4" id="KW-0677">Repeat</keyword>
<dbReference type="PROSITE" id="PS50014">
    <property type="entry name" value="BROMODOMAIN_2"/>
    <property type="match status" value="1"/>
</dbReference>
<feature type="compositionally biased region" description="Basic and acidic residues" evidence="15">
    <location>
        <begin position="1597"/>
        <end position="1618"/>
    </location>
</feature>
<evidence type="ECO:0000256" key="1">
    <source>
        <dbReference type="ARBA" id="ARBA00004123"/>
    </source>
</evidence>
<dbReference type="RefSeq" id="XP_022313988.1">
    <property type="nucleotide sequence ID" value="XM_022458280.1"/>
</dbReference>
<dbReference type="Gene3D" id="3.30.40.10">
    <property type="entry name" value="Zinc/RING finger domain, C3HC4 (zinc finger)"/>
    <property type="match status" value="3"/>
</dbReference>
<dbReference type="InterPro" id="IPR036427">
    <property type="entry name" value="Bromodomain-like_sf"/>
</dbReference>
<keyword evidence="8" id="KW-0805">Transcription regulation</keyword>
<dbReference type="OrthoDB" id="784962at2759"/>
<feature type="compositionally biased region" description="Low complexity" evidence="15">
    <location>
        <begin position="595"/>
        <end position="615"/>
    </location>
</feature>
<feature type="compositionally biased region" description="Basic and acidic residues" evidence="15">
    <location>
        <begin position="1325"/>
        <end position="1337"/>
    </location>
</feature>
<gene>
    <name evidence="20" type="primary">LOC111118701</name>
</gene>
<dbReference type="SMART" id="SM00571">
    <property type="entry name" value="DDT"/>
    <property type="match status" value="1"/>
</dbReference>
<dbReference type="PANTHER" id="PTHR45975">
    <property type="entry name" value="NUCLEOSOME-REMODELING FACTOR SUBUNIT BPTF"/>
    <property type="match status" value="1"/>
</dbReference>
<dbReference type="InterPro" id="IPR013083">
    <property type="entry name" value="Znf_RING/FYVE/PHD"/>
</dbReference>
<dbReference type="SUPFAM" id="SSF57903">
    <property type="entry name" value="FYVE/PHD zinc finger"/>
    <property type="match status" value="3"/>
</dbReference>
<dbReference type="SUPFAM" id="SSF47370">
    <property type="entry name" value="Bromodomain"/>
    <property type="match status" value="1"/>
</dbReference>
<keyword evidence="6" id="KW-0862">Zinc</keyword>
<keyword evidence="2" id="KW-0597">Phosphoprotein</keyword>
<dbReference type="InterPro" id="IPR018359">
    <property type="entry name" value="Bromodomain_CS"/>
</dbReference>
<proteinExistence type="predicted"/>
<feature type="compositionally biased region" description="Polar residues" evidence="15">
    <location>
        <begin position="35"/>
        <end position="45"/>
    </location>
</feature>
<dbReference type="InterPro" id="IPR001965">
    <property type="entry name" value="Znf_PHD"/>
</dbReference>
<dbReference type="PROSITE" id="PS50827">
    <property type="entry name" value="DDT"/>
    <property type="match status" value="1"/>
</dbReference>
<feature type="domain" description="DDT" evidence="18">
    <location>
        <begin position="167"/>
        <end position="227"/>
    </location>
</feature>
<evidence type="ECO:0000256" key="12">
    <source>
        <dbReference type="ARBA" id="ARBA00023242"/>
    </source>
</evidence>
<evidence type="ECO:0000259" key="16">
    <source>
        <dbReference type="PROSITE" id="PS50014"/>
    </source>
</evidence>
<dbReference type="Pfam" id="PF00439">
    <property type="entry name" value="Bromodomain"/>
    <property type="match status" value="1"/>
</dbReference>
<feature type="region of interest" description="Disordered" evidence="15">
    <location>
        <begin position="1"/>
        <end position="127"/>
    </location>
</feature>
<dbReference type="PRINTS" id="PR00503">
    <property type="entry name" value="BROMODOMAIN"/>
</dbReference>
<keyword evidence="10 13" id="KW-0103">Bromodomain</keyword>
<accession>A0A8B8CDY9</accession>
<dbReference type="GO" id="GO:0000978">
    <property type="term" value="F:RNA polymerase II cis-regulatory region sequence-specific DNA binding"/>
    <property type="evidence" value="ECO:0007669"/>
    <property type="project" value="TreeGrafter"/>
</dbReference>
<dbReference type="PROSITE" id="PS50016">
    <property type="entry name" value="ZF_PHD_2"/>
    <property type="match status" value="2"/>
</dbReference>
<feature type="region of interest" description="Disordered" evidence="15">
    <location>
        <begin position="2201"/>
        <end position="2220"/>
    </location>
</feature>
<keyword evidence="3" id="KW-0479">Metal-binding</keyword>
<feature type="compositionally biased region" description="Basic and acidic residues" evidence="15">
    <location>
        <begin position="1088"/>
        <end position="1108"/>
    </location>
</feature>
<feature type="compositionally biased region" description="Basic and acidic residues" evidence="15">
    <location>
        <begin position="1226"/>
        <end position="1235"/>
    </location>
</feature>
<feature type="compositionally biased region" description="Acidic residues" evidence="15">
    <location>
        <begin position="96"/>
        <end position="120"/>
    </location>
</feature>
<evidence type="ECO:0000313" key="19">
    <source>
        <dbReference type="Proteomes" id="UP000694844"/>
    </source>
</evidence>
<dbReference type="InterPro" id="IPR019787">
    <property type="entry name" value="Znf_PHD-finger"/>
</dbReference>
<feature type="region of interest" description="Disordered" evidence="15">
    <location>
        <begin position="1224"/>
        <end position="1249"/>
    </location>
</feature>
<keyword evidence="11" id="KW-0804">Transcription</keyword>
<evidence type="ECO:0000256" key="8">
    <source>
        <dbReference type="ARBA" id="ARBA00023015"/>
    </source>
</evidence>
<dbReference type="PANTHER" id="PTHR45975:SF2">
    <property type="entry name" value="NUCLEOSOME-REMODELING FACTOR SUBUNIT BPTF"/>
    <property type="match status" value="1"/>
</dbReference>
<dbReference type="Pfam" id="PF02791">
    <property type="entry name" value="DDT"/>
    <property type="match status" value="1"/>
</dbReference>
<evidence type="ECO:0000256" key="15">
    <source>
        <dbReference type="SAM" id="MobiDB-lite"/>
    </source>
</evidence>
<dbReference type="GO" id="GO:0045892">
    <property type="term" value="P:negative regulation of DNA-templated transcription"/>
    <property type="evidence" value="ECO:0007669"/>
    <property type="project" value="UniProtKB-ARBA"/>
</dbReference>
<dbReference type="InterPro" id="IPR011011">
    <property type="entry name" value="Znf_FYVE_PHD"/>
</dbReference>
<feature type="compositionally biased region" description="Acidic residues" evidence="15">
    <location>
        <begin position="1338"/>
        <end position="1347"/>
    </location>
</feature>
<evidence type="ECO:0000256" key="6">
    <source>
        <dbReference type="ARBA" id="ARBA00022833"/>
    </source>
</evidence>
<feature type="domain" description="PHD-type" evidence="17">
    <location>
        <begin position="320"/>
        <end position="367"/>
    </location>
</feature>
<feature type="compositionally biased region" description="Basic residues" evidence="15">
    <location>
        <begin position="1"/>
        <end position="12"/>
    </location>
</feature>
<evidence type="ECO:0000256" key="2">
    <source>
        <dbReference type="ARBA" id="ARBA00022553"/>
    </source>
</evidence>
<feature type="compositionally biased region" description="Acidic residues" evidence="15">
    <location>
        <begin position="1292"/>
        <end position="1313"/>
    </location>
</feature>
<dbReference type="InterPro" id="IPR028942">
    <property type="entry name" value="WHIM1_dom"/>
</dbReference>